<dbReference type="KEGG" id="smo:SELMODRAFT_176680"/>
<feature type="signal peptide" evidence="1">
    <location>
        <begin position="1"/>
        <end position="22"/>
    </location>
</feature>
<dbReference type="AlphaFoldDB" id="D8S401"/>
<protein>
    <submittedName>
        <fullName evidence="2">Uncharacterized protein</fullName>
    </submittedName>
</protein>
<gene>
    <name evidence="2" type="ORF">SELMODRAFT_176680</name>
</gene>
<name>D8S401_SELML</name>
<keyword evidence="3" id="KW-1185">Reference proteome</keyword>
<dbReference type="Gene3D" id="3.40.50.1820">
    <property type="entry name" value="alpha/beta hydrolase"/>
    <property type="match status" value="1"/>
</dbReference>
<dbReference type="InterPro" id="IPR029058">
    <property type="entry name" value="AB_hydrolase_fold"/>
</dbReference>
<dbReference type="HOGENOM" id="CLU_064603_0_0_1"/>
<dbReference type="OrthoDB" id="2093222at2759"/>
<dbReference type="Pfam" id="PF07224">
    <property type="entry name" value="Chlorophyllase"/>
    <property type="match status" value="1"/>
</dbReference>
<dbReference type="ESTHER" id="selml-d8s401">
    <property type="family name" value="Chlorophyllase_Plant"/>
</dbReference>
<dbReference type="EMBL" id="GL377601">
    <property type="protein sequence ID" value="EFJ20847.1"/>
    <property type="molecule type" value="Genomic_DNA"/>
</dbReference>
<dbReference type="OMA" id="KLADSMC"/>
<dbReference type="InterPro" id="IPR017395">
    <property type="entry name" value="Chlorophyllase-like"/>
</dbReference>
<accession>D8S401</accession>
<dbReference type="GO" id="GO:0047746">
    <property type="term" value="F:chlorophyllase activity"/>
    <property type="evidence" value="ECO:0000318"/>
    <property type="project" value="GO_Central"/>
</dbReference>
<dbReference type="SUPFAM" id="SSF53474">
    <property type="entry name" value="alpha/beta-Hydrolases"/>
    <property type="match status" value="1"/>
</dbReference>
<dbReference type="STRING" id="88036.D8S401"/>
<dbReference type="InParanoid" id="D8S401"/>
<dbReference type="PANTHER" id="PTHR33428:SF2">
    <property type="entry name" value="CHLOROPHYLLASE-2"/>
    <property type="match status" value="1"/>
</dbReference>
<organism evidence="3">
    <name type="scientific">Selaginella moellendorffii</name>
    <name type="common">Spikemoss</name>
    <dbReference type="NCBI Taxonomy" id="88036"/>
    <lineage>
        <taxon>Eukaryota</taxon>
        <taxon>Viridiplantae</taxon>
        <taxon>Streptophyta</taxon>
        <taxon>Embryophyta</taxon>
        <taxon>Tracheophyta</taxon>
        <taxon>Lycopodiopsida</taxon>
        <taxon>Selaginellales</taxon>
        <taxon>Selaginellaceae</taxon>
        <taxon>Selaginella</taxon>
    </lineage>
</organism>
<dbReference type="GO" id="GO:0015996">
    <property type="term" value="P:chlorophyll catabolic process"/>
    <property type="evidence" value="ECO:0000318"/>
    <property type="project" value="GO_Central"/>
</dbReference>
<dbReference type="UniPathway" id="UPA00674"/>
<dbReference type="Proteomes" id="UP000001514">
    <property type="component" value="Unassembled WGS sequence"/>
</dbReference>
<feature type="chain" id="PRO_5003122390" evidence="1">
    <location>
        <begin position="23"/>
        <end position="316"/>
    </location>
</feature>
<evidence type="ECO:0000313" key="3">
    <source>
        <dbReference type="Proteomes" id="UP000001514"/>
    </source>
</evidence>
<evidence type="ECO:0000256" key="1">
    <source>
        <dbReference type="SAM" id="SignalP"/>
    </source>
</evidence>
<proteinExistence type="predicted"/>
<dbReference type="PANTHER" id="PTHR33428">
    <property type="entry name" value="CHLOROPHYLLASE-2, CHLOROPLASTIC"/>
    <property type="match status" value="1"/>
</dbReference>
<dbReference type="Gramene" id="EFJ20847">
    <property type="protein sequence ID" value="EFJ20847"/>
    <property type="gene ID" value="SELMODRAFT_176680"/>
</dbReference>
<sequence>MEKVSRVCALLVLGCVSCIVCSEELIRQHVYDGSIYDTGSFNVSVFTINQRRLLPLRVFTPSSNGTFPLIVFHHGAFLETRIYTDILTHIASHGYVIVAPQRSDRFWDTNATRDIKDAARVIEWLLGNFAAFLPAGVSVNIGKLVNIGHSKGGKIAFALALNIKANVSVPFATLVGLDPMDGTRLGQTQPRVLYNAPIVFQYPSLIIGTGLGGACSPAKYNHASFFNQTRSMVVDLIPAKYGHMDFVDDLGAVDGQRVFLLACKRKSPRKPMRDFTAGAVVAFLRAALYDDTDAFANIVKNPSSAPVLLQKPLVHN</sequence>
<reference evidence="2 3" key="1">
    <citation type="journal article" date="2011" name="Science">
        <title>The Selaginella genome identifies genetic changes associated with the evolution of vascular plants.</title>
        <authorList>
            <person name="Banks J.A."/>
            <person name="Nishiyama T."/>
            <person name="Hasebe M."/>
            <person name="Bowman J.L."/>
            <person name="Gribskov M."/>
            <person name="dePamphilis C."/>
            <person name="Albert V.A."/>
            <person name="Aono N."/>
            <person name="Aoyama T."/>
            <person name="Ambrose B.A."/>
            <person name="Ashton N.W."/>
            <person name="Axtell M.J."/>
            <person name="Barker E."/>
            <person name="Barker M.S."/>
            <person name="Bennetzen J.L."/>
            <person name="Bonawitz N.D."/>
            <person name="Chapple C."/>
            <person name="Cheng C."/>
            <person name="Correa L.G."/>
            <person name="Dacre M."/>
            <person name="DeBarry J."/>
            <person name="Dreyer I."/>
            <person name="Elias M."/>
            <person name="Engstrom E.M."/>
            <person name="Estelle M."/>
            <person name="Feng L."/>
            <person name="Finet C."/>
            <person name="Floyd S.K."/>
            <person name="Frommer W.B."/>
            <person name="Fujita T."/>
            <person name="Gramzow L."/>
            <person name="Gutensohn M."/>
            <person name="Harholt J."/>
            <person name="Hattori M."/>
            <person name="Heyl A."/>
            <person name="Hirai T."/>
            <person name="Hiwatashi Y."/>
            <person name="Ishikawa M."/>
            <person name="Iwata M."/>
            <person name="Karol K.G."/>
            <person name="Koehler B."/>
            <person name="Kolukisaoglu U."/>
            <person name="Kubo M."/>
            <person name="Kurata T."/>
            <person name="Lalonde S."/>
            <person name="Li K."/>
            <person name="Li Y."/>
            <person name="Litt A."/>
            <person name="Lyons E."/>
            <person name="Manning G."/>
            <person name="Maruyama T."/>
            <person name="Michael T.P."/>
            <person name="Mikami K."/>
            <person name="Miyazaki S."/>
            <person name="Morinaga S."/>
            <person name="Murata T."/>
            <person name="Mueller-Roeber B."/>
            <person name="Nelson D.R."/>
            <person name="Obara M."/>
            <person name="Oguri Y."/>
            <person name="Olmstead R.G."/>
            <person name="Onodera N."/>
            <person name="Petersen B.L."/>
            <person name="Pils B."/>
            <person name="Prigge M."/>
            <person name="Rensing S.A."/>
            <person name="Riano-Pachon D.M."/>
            <person name="Roberts A.W."/>
            <person name="Sato Y."/>
            <person name="Scheller H.V."/>
            <person name="Schulz B."/>
            <person name="Schulz C."/>
            <person name="Shakirov E.V."/>
            <person name="Shibagaki N."/>
            <person name="Shinohara N."/>
            <person name="Shippen D.E."/>
            <person name="Soerensen I."/>
            <person name="Sotooka R."/>
            <person name="Sugimoto N."/>
            <person name="Sugita M."/>
            <person name="Sumikawa N."/>
            <person name="Tanurdzic M."/>
            <person name="Theissen G."/>
            <person name="Ulvskov P."/>
            <person name="Wakazuki S."/>
            <person name="Weng J.K."/>
            <person name="Willats W.W."/>
            <person name="Wipf D."/>
            <person name="Wolf P.G."/>
            <person name="Yang L."/>
            <person name="Zimmer A.D."/>
            <person name="Zhu Q."/>
            <person name="Mitros T."/>
            <person name="Hellsten U."/>
            <person name="Loque D."/>
            <person name="Otillar R."/>
            <person name="Salamov A."/>
            <person name="Schmutz J."/>
            <person name="Shapiro H."/>
            <person name="Lindquist E."/>
            <person name="Lucas S."/>
            <person name="Rokhsar D."/>
            <person name="Grigoriev I.V."/>
        </authorList>
    </citation>
    <scope>NUCLEOTIDE SEQUENCE [LARGE SCALE GENOMIC DNA]</scope>
</reference>
<keyword evidence="1" id="KW-0732">Signal</keyword>
<evidence type="ECO:0000313" key="2">
    <source>
        <dbReference type="EMBL" id="EFJ20847.1"/>
    </source>
</evidence>
<dbReference type="eggNOG" id="ENOG502QT6A">
    <property type="taxonomic scope" value="Eukaryota"/>
</dbReference>